<evidence type="ECO:0000313" key="2">
    <source>
        <dbReference type="EMBL" id="AIG56373.1"/>
    </source>
</evidence>
<feature type="chain" id="PRO_5002037144" evidence="1">
    <location>
        <begin position="29"/>
        <end position="207"/>
    </location>
</feature>
<organism evidence="2">
    <name type="scientific">Achlya hypogyna</name>
    <name type="common">Oomycete</name>
    <name type="synonym">Protoachlya hypogyna</name>
    <dbReference type="NCBI Taxonomy" id="1202772"/>
    <lineage>
        <taxon>Eukaryota</taxon>
        <taxon>Sar</taxon>
        <taxon>Stramenopiles</taxon>
        <taxon>Oomycota</taxon>
        <taxon>Saprolegniomycetes</taxon>
        <taxon>Saprolegniales</taxon>
        <taxon>Achlyaceae</taxon>
        <taxon>Achlya</taxon>
    </lineage>
</organism>
<dbReference type="InterPro" id="IPR002110">
    <property type="entry name" value="Ankyrin_rpt"/>
</dbReference>
<proteinExistence type="predicted"/>
<dbReference type="Proteomes" id="UP000243579">
    <property type="component" value="Unassembled WGS sequence"/>
</dbReference>
<name>A0A0A7CPC8_ACHHY</name>
<dbReference type="EMBL" id="JNBR01001937">
    <property type="protein sequence ID" value="OQR84097.1"/>
    <property type="molecule type" value="Genomic_DNA"/>
</dbReference>
<dbReference type="Pfam" id="PF13637">
    <property type="entry name" value="Ank_4"/>
    <property type="match status" value="1"/>
</dbReference>
<evidence type="ECO:0000256" key="1">
    <source>
        <dbReference type="SAM" id="SignalP"/>
    </source>
</evidence>
<keyword evidence="1" id="KW-0732">Signal</keyword>
<dbReference type="Gene3D" id="1.25.40.20">
    <property type="entry name" value="Ankyrin repeat-containing domain"/>
    <property type="match status" value="1"/>
</dbReference>
<accession>A0A0A7CPC8</accession>
<evidence type="ECO:0000313" key="4">
    <source>
        <dbReference type="Proteomes" id="UP000243579"/>
    </source>
</evidence>
<reference evidence="2 4" key="1">
    <citation type="journal article" date="2014" name="Genome Biol. Evol.">
        <title>The secreted proteins of Achlya hypogyna and Thraustotheca clavata identify the ancestral oomycete secretome and reveal gene acquisitions by horizontal gene transfer.</title>
        <authorList>
            <person name="Misner I."/>
            <person name="Blouin N."/>
            <person name="Leonard G."/>
            <person name="Richards T.A."/>
            <person name="Lane C.E."/>
        </authorList>
    </citation>
    <scope>NUCLEOTIDE SEQUENCE</scope>
    <source>
        <strain evidence="2 4">ATCC 48635</strain>
    </source>
</reference>
<evidence type="ECO:0000313" key="3">
    <source>
        <dbReference type="EMBL" id="OQR84097.1"/>
    </source>
</evidence>
<keyword evidence="4" id="KW-1185">Reference proteome</keyword>
<dbReference type="InterPro" id="IPR052050">
    <property type="entry name" value="SecEffector_AnkRepeat"/>
</dbReference>
<feature type="signal peptide" evidence="1">
    <location>
        <begin position="1"/>
        <end position="28"/>
    </location>
</feature>
<dbReference type="PANTHER" id="PTHR46586">
    <property type="entry name" value="ANKYRIN REPEAT-CONTAINING PROTEIN"/>
    <property type="match status" value="1"/>
</dbReference>
<dbReference type="PANTHER" id="PTHR46586:SF3">
    <property type="entry name" value="ANKYRIN REPEAT-CONTAINING PROTEIN"/>
    <property type="match status" value="1"/>
</dbReference>
<gene>
    <name evidence="3" type="ORF">ACHHYP_13900</name>
</gene>
<dbReference type="InterPro" id="IPR036770">
    <property type="entry name" value="Ankyrin_rpt-contain_sf"/>
</dbReference>
<dbReference type="OrthoDB" id="65274at2759"/>
<sequence length="207" mass="23161">MQALRVLGNASLFAVIAAFQSGLPWAAARHLSAHPSLCAEDQLRYCLRSIRDPCYAFHKLIADGNLVGVRDLLPYFDSDRAMDAIWGQLHVLTYLHLRSKHGCTSRTMDYAAAYGHVSCLVFLQTHRREGCSQQALTYAAAGGHLECVEFLVAHPPPAGWRYIDQAEAMARRHNHLAVADNLRRLTSNGPATPTKQRWFRLLLTQKP</sequence>
<dbReference type="EMBL" id="KM038912">
    <property type="protein sequence ID" value="AIG56373.1"/>
    <property type="molecule type" value="Genomic_DNA"/>
</dbReference>
<dbReference type="SUPFAM" id="SSF48403">
    <property type="entry name" value="Ankyrin repeat"/>
    <property type="match status" value="1"/>
</dbReference>
<protein>
    <submittedName>
        <fullName evidence="2">Secreted protein</fullName>
    </submittedName>
</protein>
<dbReference type="AlphaFoldDB" id="A0A0A7CPC8"/>